<dbReference type="Gene3D" id="3.40.50.2000">
    <property type="entry name" value="Glycogen Phosphorylase B"/>
    <property type="match status" value="2"/>
</dbReference>
<dbReference type="Pfam" id="PF13439">
    <property type="entry name" value="Glyco_transf_4"/>
    <property type="match status" value="1"/>
</dbReference>
<name>A0ABR4RZ84_VIBMT</name>
<dbReference type="CDD" id="cd03801">
    <property type="entry name" value="GT4_PimA-like"/>
    <property type="match status" value="1"/>
</dbReference>
<dbReference type="Pfam" id="PF00534">
    <property type="entry name" value="Glycos_transf_1"/>
    <property type="match status" value="1"/>
</dbReference>
<comment type="caution">
    <text evidence="3">The sequence shown here is derived from an EMBL/GenBank/DDBJ whole genome shotgun (WGS) entry which is preliminary data.</text>
</comment>
<dbReference type="InterPro" id="IPR028098">
    <property type="entry name" value="Glyco_trans_4-like_N"/>
</dbReference>
<dbReference type="EMBL" id="JJMN01000031">
    <property type="protein sequence ID" value="KDO14954.1"/>
    <property type="molecule type" value="Genomic_DNA"/>
</dbReference>
<dbReference type="PANTHER" id="PTHR12526:SF623">
    <property type="entry name" value="WABG"/>
    <property type="match status" value="1"/>
</dbReference>
<dbReference type="PANTHER" id="PTHR12526">
    <property type="entry name" value="GLYCOSYLTRANSFERASE"/>
    <property type="match status" value="1"/>
</dbReference>
<feature type="domain" description="Glycosyl transferase family 1" evidence="1">
    <location>
        <begin position="194"/>
        <end position="349"/>
    </location>
</feature>
<reference evidence="3 4" key="1">
    <citation type="submission" date="2014-04" db="EMBL/GenBank/DDBJ databases">
        <title>Vibrio metecus sp. nov., a close relative of Vibrio cholerae isolated from coastal brackish ponds and clinical specimens.</title>
        <authorList>
            <person name="Kirchberger P.C."/>
            <person name="Turnsek M."/>
            <person name="Hunt D.E."/>
            <person name="Haley B.J."/>
            <person name="Colwell R."/>
            <person name="Polz M.F."/>
            <person name="Tarr C.L."/>
            <person name="Boucher Y."/>
        </authorList>
    </citation>
    <scope>NUCLEOTIDE SEQUENCE [LARGE SCALE GENOMIC DNA]</scope>
    <source>
        <strain evidence="4">PPCK-2014</strain>
    </source>
</reference>
<evidence type="ECO:0000313" key="3">
    <source>
        <dbReference type="EMBL" id="KDO14954.1"/>
    </source>
</evidence>
<accession>A0ABR4RZ84</accession>
<organism evidence="3 4">
    <name type="scientific">Vibrio metoecus</name>
    <dbReference type="NCBI Taxonomy" id="1481663"/>
    <lineage>
        <taxon>Bacteria</taxon>
        <taxon>Pseudomonadati</taxon>
        <taxon>Pseudomonadota</taxon>
        <taxon>Gammaproteobacteria</taxon>
        <taxon>Vibrionales</taxon>
        <taxon>Vibrionaceae</taxon>
        <taxon>Vibrio</taxon>
    </lineage>
</organism>
<evidence type="ECO:0000313" key="4">
    <source>
        <dbReference type="Proteomes" id="UP000027331"/>
    </source>
</evidence>
<keyword evidence="3" id="KW-0808">Transferase</keyword>
<feature type="domain" description="Glycosyltransferase subfamily 4-like N-terminal" evidence="2">
    <location>
        <begin position="17"/>
        <end position="181"/>
    </location>
</feature>
<gene>
    <name evidence="3" type="ORF">DP83_05260</name>
</gene>
<keyword evidence="4" id="KW-1185">Reference proteome</keyword>
<dbReference type="GO" id="GO:0016740">
    <property type="term" value="F:transferase activity"/>
    <property type="evidence" value="ECO:0007669"/>
    <property type="project" value="UniProtKB-KW"/>
</dbReference>
<dbReference type="InterPro" id="IPR001296">
    <property type="entry name" value="Glyco_trans_1"/>
</dbReference>
<evidence type="ECO:0000259" key="2">
    <source>
        <dbReference type="Pfam" id="PF13439"/>
    </source>
</evidence>
<evidence type="ECO:0000259" key="1">
    <source>
        <dbReference type="Pfam" id="PF00534"/>
    </source>
</evidence>
<sequence length="378" mass="42765">MNMTKLAIVRQKYRPDGGAEKFVASALTALRETESIDLTVITRQWQGELDPHYHVLRCDPFKWGRVSRERGFAKQAQALFADFDLVQSHERIPGCDIFRAGDGVHRCWLEHKSRIQTPAQAKAMQRSRFHRYIINAEQAMFDHPNLKAVICNSNLVKREICQHFSLNPERIHVIYNAVDTKQFHPDLRRYRLPIRQQLAIPDSAPVMLYVGSGFERKGVAAAIEAIAQTHAHLLIIGQDKQEKRYRTQAKNLGCQERIHFLGLQKQPAAYYGAADGFLFPTLYDPFPNVVLEAMAAGLGVITSTTCGASDIIRHGENGFVTDALDIEAIAQAIRSLSDSQMSLEIGQQARITVEPFTASRLAEQLNTLYQHLLQQYRS</sequence>
<proteinExistence type="predicted"/>
<dbReference type="Proteomes" id="UP000027331">
    <property type="component" value="Unassembled WGS sequence"/>
</dbReference>
<protein>
    <submittedName>
        <fullName evidence="3">Glycosyl transferase family 1</fullName>
    </submittedName>
</protein>
<dbReference type="SUPFAM" id="SSF53756">
    <property type="entry name" value="UDP-Glycosyltransferase/glycogen phosphorylase"/>
    <property type="match status" value="1"/>
</dbReference>